<keyword evidence="1" id="KW-0812">Transmembrane</keyword>
<evidence type="ECO:0000313" key="3">
    <source>
        <dbReference type="Proteomes" id="UP001204144"/>
    </source>
</evidence>
<keyword evidence="3" id="KW-1185">Reference proteome</keyword>
<protein>
    <submittedName>
        <fullName evidence="2">Uncharacterized protein</fullName>
    </submittedName>
</protein>
<dbReference type="Proteomes" id="UP001204144">
    <property type="component" value="Unassembled WGS sequence"/>
</dbReference>
<dbReference type="EMBL" id="RJUF01000194">
    <property type="protein sequence ID" value="MCP9766071.1"/>
    <property type="molecule type" value="Genomic_DNA"/>
</dbReference>
<sequence length="86" mass="9845">MKTHKILAYSANLIVICFLLYITKVKNDSDKSLVIFMLGYFVLFGVNMLIFIFLLIFKSEIKKTYASILLGMLLLLIPLVLILSEL</sequence>
<gene>
    <name evidence="2" type="ORF">EGI31_24300</name>
</gene>
<reference evidence="2 3" key="1">
    <citation type="submission" date="2018-11" db="EMBL/GenBank/DDBJ databases">
        <title>Novel bacteria species description.</title>
        <authorList>
            <person name="Han J.-H."/>
        </authorList>
    </citation>
    <scope>NUCLEOTIDE SEQUENCE [LARGE SCALE GENOMIC DNA]</scope>
    <source>
        <strain evidence="2 3">KCTC23259</strain>
    </source>
</reference>
<organism evidence="2 3">
    <name type="scientific">Lacihabitans soyangensis</name>
    <dbReference type="NCBI Taxonomy" id="869394"/>
    <lineage>
        <taxon>Bacteria</taxon>
        <taxon>Pseudomonadati</taxon>
        <taxon>Bacteroidota</taxon>
        <taxon>Cytophagia</taxon>
        <taxon>Cytophagales</taxon>
        <taxon>Leadbetterellaceae</taxon>
        <taxon>Lacihabitans</taxon>
    </lineage>
</organism>
<feature type="transmembrane region" description="Helical" evidence="1">
    <location>
        <begin position="64"/>
        <end position="83"/>
    </location>
</feature>
<evidence type="ECO:0000313" key="2">
    <source>
        <dbReference type="EMBL" id="MCP9766071.1"/>
    </source>
</evidence>
<keyword evidence="1" id="KW-0472">Membrane</keyword>
<evidence type="ECO:0000256" key="1">
    <source>
        <dbReference type="SAM" id="Phobius"/>
    </source>
</evidence>
<dbReference type="AlphaFoldDB" id="A0AAE3KWP6"/>
<name>A0AAE3KWP6_9BACT</name>
<keyword evidence="1" id="KW-1133">Transmembrane helix</keyword>
<feature type="transmembrane region" description="Helical" evidence="1">
    <location>
        <begin position="35"/>
        <end position="57"/>
    </location>
</feature>
<feature type="transmembrane region" description="Helical" evidence="1">
    <location>
        <begin position="7"/>
        <end position="23"/>
    </location>
</feature>
<accession>A0AAE3KWP6</accession>
<proteinExistence type="predicted"/>
<comment type="caution">
    <text evidence="2">The sequence shown here is derived from an EMBL/GenBank/DDBJ whole genome shotgun (WGS) entry which is preliminary data.</text>
</comment>